<dbReference type="Pfam" id="PF03271">
    <property type="entry name" value="EB1"/>
    <property type="match status" value="1"/>
</dbReference>
<dbReference type="OrthoDB" id="2119228at2759"/>
<dbReference type="Proteomes" id="UP000007798">
    <property type="component" value="Unassembled WGS sequence"/>
</dbReference>
<gene>
    <name evidence="13" type="primary">Dwil\GK12829</name>
    <name evidence="13" type="ORF">Dwil_GK12829</name>
</gene>
<keyword evidence="6" id="KW-0498">Mitosis</keyword>
<dbReference type="InterPro" id="IPR036872">
    <property type="entry name" value="CH_dom_sf"/>
</dbReference>
<keyword evidence="5 9" id="KW-0493">Microtubule</keyword>
<keyword evidence="4" id="KW-0132">Cell division</keyword>
<dbReference type="InParanoid" id="B4NJP9"/>
<evidence type="ECO:0000256" key="8">
    <source>
        <dbReference type="ARBA" id="ARBA00023306"/>
    </source>
</evidence>
<dbReference type="SUPFAM" id="SSF47576">
    <property type="entry name" value="Calponin-homology domain, CH-domain"/>
    <property type="match status" value="1"/>
</dbReference>
<feature type="region of interest" description="Disordered" evidence="10">
    <location>
        <begin position="143"/>
        <end position="172"/>
    </location>
</feature>
<dbReference type="InterPro" id="IPR001715">
    <property type="entry name" value="CH_dom"/>
</dbReference>
<keyword evidence="3" id="KW-0963">Cytoplasm</keyword>
<dbReference type="GO" id="GO:0005874">
    <property type="term" value="C:microtubule"/>
    <property type="evidence" value="ECO:0007669"/>
    <property type="project" value="UniProtKB-KW"/>
</dbReference>
<protein>
    <recommendedName>
        <fullName evidence="15">Microtubule-associated protein RP/EB family member 1</fullName>
    </recommendedName>
</protein>
<dbReference type="InterPro" id="IPR027328">
    <property type="entry name" value="MAPRE"/>
</dbReference>
<dbReference type="Pfam" id="PF00307">
    <property type="entry name" value="CH"/>
    <property type="match status" value="1"/>
</dbReference>
<keyword evidence="7" id="KW-0206">Cytoskeleton</keyword>
<dbReference type="PROSITE" id="PS50021">
    <property type="entry name" value="CH"/>
    <property type="match status" value="1"/>
</dbReference>
<keyword evidence="14" id="KW-1185">Reference proteome</keyword>
<accession>B4NJP9</accession>
<evidence type="ECO:0008006" key="15">
    <source>
        <dbReference type="Google" id="ProtNLM"/>
    </source>
</evidence>
<dbReference type="Gene3D" id="1.20.5.1430">
    <property type="match status" value="1"/>
</dbReference>
<dbReference type="GO" id="GO:0008017">
    <property type="term" value="F:microtubule binding"/>
    <property type="evidence" value="ECO:0007669"/>
    <property type="project" value="InterPro"/>
</dbReference>
<evidence type="ECO:0000256" key="5">
    <source>
        <dbReference type="ARBA" id="ARBA00022701"/>
    </source>
</evidence>
<comment type="subcellular location">
    <subcellularLocation>
        <location evidence="1">Cytoplasm</location>
        <location evidence="1">Cytoskeleton</location>
    </subcellularLocation>
</comment>
<dbReference type="InterPro" id="IPR036133">
    <property type="entry name" value="EB1_C_sf"/>
</dbReference>
<evidence type="ECO:0000256" key="2">
    <source>
        <dbReference type="ARBA" id="ARBA00010729"/>
    </source>
</evidence>
<name>B4NJP9_DROWI</name>
<dbReference type="CDD" id="cd00014">
    <property type="entry name" value="CH_SF"/>
    <property type="match status" value="1"/>
</dbReference>
<evidence type="ECO:0000256" key="10">
    <source>
        <dbReference type="SAM" id="MobiDB-lite"/>
    </source>
</evidence>
<evidence type="ECO:0000313" key="14">
    <source>
        <dbReference type="Proteomes" id="UP000007798"/>
    </source>
</evidence>
<evidence type="ECO:0000256" key="3">
    <source>
        <dbReference type="ARBA" id="ARBA00022490"/>
    </source>
</evidence>
<dbReference type="PANTHER" id="PTHR10623">
    <property type="entry name" value="MICROTUBULE-ASSOCIATED PROTEIN RP/EB FAMILY MEMBER"/>
    <property type="match status" value="1"/>
</dbReference>
<dbReference type="GO" id="GO:0051301">
    <property type="term" value="P:cell division"/>
    <property type="evidence" value="ECO:0007669"/>
    <property type="project" value="UniProtKB-KW"/>
</dbReference>
<dbReference type="EMBL" id="CH964272">
    <property type="protein sequence ID" value="EDW85011.2"/>
    <property type="molecule type" value="Genomic_DNA"/>
</dbReference>
<dbReference type="InterPro" id="IPR004953">
    <property type="entry name" value="EB1_C"/>
</dbReference>
<sequence length="276" mass="31680">MKKSNTNSKMVVNVYSTNGRADNPSRHEMLAWVNESLQSDFSKIDDLCTGAAYCQFMDMLFPNCIPVKRIKYQPNQEHEYIQNFKLLQASFKKLCVDKVIPIDKLVKGRFQDNLEFLQWFKKFYDANSVTPAAAVREEAPMVSNAGKSPAPMRAESNPKLATPNAPKVKDTTVSKVVPRTNEVSPVRQVVKNKNTVVEDIPEPMELTPSESELDLQHEDDLECRERERDFYFEKLRNIEILCQETHDVAVQPFIEKIMSLLYAVEEGFEPPSKQQE</sequence>
<feature type="domain" description="EB1 C-terminal" evidence="12">
    <location>
        <begin position="199"/>
        <end position="270"/>
    </location>
</feature>
<feature type="domain" description="Calponin-homology (CH)" evidence="11">
    <location>
        <begin position="23"/>
        <end position="125"/>
    </location>
</feature>
<dbReference type="SMR" id="B4NJP9"/>
<evidence type="ECO:0000259" key="11">
    <source>
        <dbReference type="PROSITE" id="PS50021"/>
    </source>
</evidence>
<organism evidence="13 14">
    <name type="scientific">Drosophila willistoni</name>
    <name type="common">Fruit fly</name>
    <dbReference type="NCBI Taxonomy" id="7260"/>
    <lineage>
        <taxon>Eukaryota</taxon>
        <taxon>Metazoa</taxon>
        <taxon>Ecdysozoa</taxon>
        <taxon>Arthropoda</taxon>
        <taxon>Hexapoda</taxon>
        <taxon>Insecta</taxon>
        <taxon>Pterygota</taxon>
        <taxon>Neoptera</taxon>
        <taxon>Endopterygota</taxon>
        <taxon>Diptera</taxon>
        <taxon>Brachycera</taxon>
        <taxon>Muscomorpha</taxon>
        <taxon>Ephydroidea</taxon>
        <taxon>Drosophilidae</taxon>
        <taxon>Drosophila</taxon>
        <taxon>Sophophora</taxon>
    </lineage>
</organism>
<keyword evidence="8" id="KW-0131">Cell cycle</keyword>
<evidence type="ECO:0000256" key="6">
    <source>
        <dbReference type="ARBA" id="ARBA00022776"/>
    </source>
</evidence>
<dbReference type="FunFam" id="1.10.418.10:FF:000007">
    <property type="entry name" value="Microtubule-associated protein, RP/EB family, member 2"/>
    <property type="match status" value="1"/>
</dbReference>
<dbReference type="Gene3D" id="1.10.418.10">
    <property type="entry name" value="Calponin-like domain"/>
    <property type="match status" value="1"/>
</dbReference>
<proteinExistence type="inferred from homology"/>
<evidence type="ECO:0000313" key="13">
    <source>
        <dbReference type="EMBL" id="EDW85011.2"/>
    </source>
</evidence>
<evidence type="ECO:0000256" key="7">
    <source>
        <dbReference type="ARBA" id="ARBA00023212"/>
    </source>
</evidence>
<dbReference type="AlphaFoldDB" id="B4NJP9"/>
<dbReference type="eggNOG" id="KOG3000">
    <property type="taxonomic scope" value="Eukaryota"/>
</dbReference>
<evidence type="ECO:0000259" key="12">
    <source>
        <dbReference type="PROSITE" id="PS51230"/>
    </source>
</evidence>
<dbReference type="SUPFAM" id="SSF140612">
    <property type="entry name" value="EB1 dimerisation domain-like"/>
    <property type="match status" value="1"/>
</dbReference>
<dbReference type="PROSITE" id="PS51230">
    <property type="entry name" value="EB1_C"/>
    <property type="match status" value="1"/>
</dbReference>
<comment type="similarity">
    <text evidence="2">Belongs to the MAPRE family.</text>
</comment>
<dbReference type="STRING" id="7260.B4NJP9"/>
<reference evidence="13 14" key="1">
    <citation type="journal article" date="2007" name="Nature">
        <title>Evolution of genes and genomes on the Drosophila phylogeny.</title>
        <authorList>
            <consortium name="Drosophila 12 Genomes Consortium"/>
            <person name="Clark A.G."/>
            <person name="Eisen M.B."/>
            <person name="Smith D.R."/>
            <person name="Bergman C.M."/>
            <person name="Oliver B."/>
            <person name="Markow T.A."/>
            <person name="Kaufman T.C."/>
            <person name="Kellis M."/>
            <person name="Gelbart W."/>
            <person name="Iyer V.N."/>
            <person name="Pollard D.A."/>
            <person name="Sackton T.B."/>
            <person name="Larracuente A.M."/>
            <person name="Singh N.D."/>
            <person name="Abad J.P."/>
            <person name="Abt D.N."/>
            <person name="Adryan B."/>
            <person name="Aguade M."/>
            <person name="Akashi H."/>
            <person name="Anderson W.W."/>
            <person name="Aquadro C.F."/>
            <person name="Ardell D.H."/>
            <person name="Arguello R."/>
            <person name="Artieri C.G."/>
            <person name="Barbash D.A."/>
            <person name="Barker D."/>
            <person name="Barsanti P."/>
            <person name="Batterham P."/>
            <person name="Batzoglou S."/>
            <person name="Begun D."/>
            <person name="Bhutkar A."/>
            <person name="Blanco E."/>
            <person name="Bosak S.A."/>
            <person name="Bradley R.K."/>
            <person name="Brand A.D."/>
            <person name="Brent M.R."/>
            <person name="Brooks A.N."/>
            <person name="Brown R.H."/>
            <person name="Butlin R.K."/>
            <person name="Caggese C."/>
            <person name="Calvi B.R."/>
            <person name="Bernardo de Carvalho A."/>
            <person name="Caspi A."/>
            <person name="Castrezana S."/>
            <person name="Celniker S.E."/>
            <person name="Chang J.L."/>
            <person name="Chapple C."/>
            <person name="Chatterji S."/>
            <person name="Chinwalla A."/>
            <person name="Civetta A."/>
            <person name="Clifton S.W."/>
            <person name="Comeron J.M."/>
            <person name="Costello J.C."/>
            <person name="Coyne J.A."/>
            <person name="Daub J."/>
            <person name="David R.G."/>
            <person name="Delcher A.L."/>
            <person name="Delehaunty K."/>
            <person name="Do C.B."/>
            <person name="Ebling H."/>
            <person name="Edwards K."/>
            <person name="Eickbush T."/>
            <person name="Evans J.D."/>
            <person name="Filipski A."/>
            <person name="Findeiss S."/>
            <person name="Freyhult E."/>
            <person name="Fulton L."/>
            <person name="Fulton R."/>
            <person name="Garcia A.C."/>
            <person name="Gardiner A."/>
            <person name="Garfield D.A."/>
            <person name="Garvin B.E."/>
            <person name="Gibson G."/>
            <person name="Gilbert D."/>
            <person name="Gnerre S."/>
            <person name="Godfrey J."/>
            <person name="Good R."/>
            <person name="Gotea V."/>
            <person name="Gravely B."/>
            <person name="Greenberg A.J."/>
            <person name="Griffiths-Jones S."/>
            <person name="Gross S."/>
            <person name="Guigo R."/>
            <person name="Gustafson E.A."/>
            <person name="Haerty W."/>
            <person name="Hahn M.W."/>
            <person name="Halligan D.L."/>
            <person name="Halpern A.L."/>
            <person name="Halter G.M."/>
            <person name="Han M.V."/>
            <person name="Heger A."/>
            <person name="Hillier L."/>
            <person name="Hinrichs A.S."/>
            <person name="Holmes I."/>
            <person name="Hoskins R.A."/>
            <person name="Hubisz M.J."/>
            <person name="Hultmark D."/>
            <person name="Huntley M.A."/>
            <person name="Jaffe D.B."/>
            <person name="Jagadeeshan S."/>
            <person name="Jeck W.R."/>
            <person name="Johnson J."/>
            <person name="Jones C.D."/>
            <person name="Jordan W.C."/>
            <person name="Karpen G.H."/>
            <person name="Kataoka E."/>
            <person name="Keightley P.D."/>
            <person name="Kheradpour P."/>
            <person name="Kirkness E.F."/>
            <person name="Koerich L.B."/>
            <person name="Kristiansen K."/>
            <person name="Kudrna D."/>
            <person name="Kulathinal R.J."/>
            <person name="Kumar S."/>
            <person name="Kwok R."/>
            <person name="Lander E."/>
            <person name="Langley C.H."/>
            <person name="Lapoint R."/>
            <person name="Lazzaro B.P."/>
            <person name="Lee S.J."/>
            <person name="Levesque L."/>
            <person name="Li R."/>
            <person name="Lin C.F."/>
            <person name="Lin M.F."/>
            <person name="Lindblad-Toh K."/>
            <person name="Llopart A."/>
            <person name="Long M."/>
            <person name="Low L."/>
            <person name="Lozovsky E."/>
            <person name="Lu J."/>
            <person name="Luo M."/>
            <person name="Machado C.A."/>
            <person name="Makalowski W."/>
            <person name="Marzo M."/>
            <person name="Matsuda M."/>
            <person name="Matzkin L."/>
            <person name="McAllister B."/>
            <person name="McBride C.S."/>
            <person name="McKernan B."/>
            <person name="McKernan K."/>
            <person name="Mendez-Lago M."/>
            <person name="Minx P."/>
            <person name="Mollenhauer M.U."/>
            <person name="Montooth K."/>
            <person name="Mount S.M."/>
            <person name="Mu X."/>
            <person name="Myers E."/>
            <person name="Negre B."/>
            <person name="Newfeld S."/>
            <person name="Nielsen R."/>
            <person name="Noor M.A."/>
            <person name="O'Grady P."/>
            <person name="Pachter L."/>
            <person name="Papaceit M."/>
            <person name="Parisi M.J."/>
            <person name="Parisi M."/>
            <person name="Parts L."/>
            <person name="Pedersen J.S."/>
            <person name="Pesole G."/>
            <person name="Phillippy A.M."/>
            <person name="Ponting C.P."/>
            <person name="Pop M."/>
            <person name="Porcelli D."/>
            <person name="Powell J.R."/>
            <person name="Prohaska S."/>
            <person name="Pruitt K."/>
            <person name="Puig M."/>
            <person name="Quesneville H."/>
            <person name="Ram K.R."/>
            <person name="Rand D."/>
            <person name="Rasmussen M.D."/>
            <person name="Reed L.K."/>
            <person name="Reenan R."/>
            <person name="Reily A."/>
            <person name="Remington K.A."/>
            <person name="Rieger T.T."/>
            <person name="Ritchie M.G."/>
            <person name="Robin C."/>
            <person name="Rogers Y.H."/>
            <person name="Rohde C."/>
            <person name="Rozas J."/>
            <person name="Rubenfield M.J."/>
            <person name="Ruiz A."/>
            <person name="Russo S."/>
            <person name="Salzberg S.L."/>
            <person name="Sanchez-Gracia A."/>
            <person name="Saranga D.J."/>
            <person name="Sato H."/>
            <person name="Schaeffer S.W."/>
            <person name="Schatz M.C."/>
            <person name="Schlenke T."/>
            <person name="Schwartz R."/>
            <person name="Segarra C."/>
            <person name="Singh R.S."/>
            <person name="Sirot L."/>
            <person name="Sirota M."/>
            <person name="Sisneros N.B."/>
            <person name="Smith C.D."/>
            <person name="Smith T.F."/>
            <person name="Spieth J."/>
            <person name="Stage D.E."/>
            <person name="Stark A."/>
            <person name="Stephan W."/>
            <person name="Strausberg R.L."/>
            <person name="Strempel S."/>
            <person name="Sturgill D."/>
            <person name="Sutton G."/>
            <person name="Sutton G.G."/>
            <person name="Tao W."/>
            <person name="Teichmann S."/>
            <person name="Tobari Y.N."/>
            <person name="Tomimura Y."/>
            <person name="Tsolas J.M."/>
            <person name="Valente V.L."/>
            <person name="Venter E."/>
            <person name="Venter J.C."/>
            <person name="Vicario S."/>
            <person name="Vieira F.G."/>
            <person name="Vilella A.J."/>
            <person name="Villasante A."/>
            <person name="Walenz B."/>
            <person name="Wang J."/>
            <person name="Wasserman M."/>
            <person name="Watts T."/>
            <person name="Wilson D."/>
            <person name="Wilson R.K."/>
            <person name="Wing R.A."/>
            <person name="Wolfner M.F."/>
            <person name="Wong A."/>
            <person name="Wong G.K."/>
            <person name="Wu C.I."/>
            <person name="Wu G."/>
            <person name="Yamamoto D."/>
            <person name="Yang H.P."/>
            <person name="Yang S.P."/>
            <person name="Yorke J.A."/>
            <person name="Yoshida K."/>
            <person name="Zdobnov E."/>
            <person name="Zhang P."/>
            <person name="Zhang Y."/>
            <person name="Zimin A.V."/>
            <person name="Baldwin J."/>
            <person name="Abdouelleil A."/>
            <person name="Abdulkadir J."/>
            <person name="Abebe A."/>
            <person name="Abera B."/>
            <person name="Abreu J."/>
            <person name="Acer S.C."/>
            <person name="Aftuck L."/>
            <person name="Alexander A."/>
            <person name="An P."/>
            <person name="Anderson E."/>
            <person name="Anderson S."/>
            <person name="Arachi H."/>
            <person name="Azer M."/>
            <person name="Bachantsang P."/>
            <person name="Barry A."/>
            <person name="Bayul T."/>
            <person name="Berlin A."/>
            <person name="Bessette D."/>
            <person name="Bloom T."/>
            <person name="Blye J."/>
            <person name="Boguslavskiy L."/>
            <person name="Bonnet C."/>
            <person name="Boukhgalter B."/>
            <person name="Bourzgui I."/>
            <person name="Brown A."/>
            <person name="Cahill P."/>
            <person name="Channer S."/>
            <person name="Cheshatsang Y."/>
            <person name="Chuda L."/>
            <person name="Citroen M."/>
            <person name="Collymore A."/>
            <person name="Cooke P."/>
            <person name="Costello M."/>
            <person name="D'Aco K."/>
            <person name="Daza R."/>
            <person name="De Haan G."/>
            <person name="DeGray S."/>
            <person name="DeMaso C."/>
            <person name="Dhargay N."/>
            <person name="Dooley K."/>
            <person name="Dooley E."/>
            <person name="Doricent M."/>
            <person name="Dorje P."/>
            <person name="Dorjee K."/>
            <person name="Dupes A."/>
            <person name="Elong R."/>
            <person name="Falk J."/>
            <person name="Farina A."/>
            <person name="Faro S."/>
            <person name="Ferguson D."/>
            <person name="Fisher S."/>
            <person name="Foley C.D."/>
            <person name="Franke A."/>
            <person name="Friedrich D."/>
            <person name="Gadbois L."/>
            <person name="Gearin G."/>
            <person name="Gearin C.R."/>
            <person name="Giannoukos G."/>
            <person name="Goode T."/>
            <person name="Graham J."/>
            <person name="Grandbois E."/>
            <person name="Grewal S."/>
            <person name="Gyaltsen K."/>
            <person name="Hafez N."/>
            <person name="Hagos B."/>
            <person name="Hall J."/>
            <person name="Henson C."/>
            <person name="Hollinger A."/>
            <person name="Honan T."/>
            <person name="Huard M.D."/>
            <person name="Hughes L."/>
            <person name="Hurhula B."/>
            <person name="Husby M.E."/>
            <person name="Kamat A."/>
            <person name="Kanga B."/>
            <person name="Kashin S."/>
            <person name="Khazanovich D."/>
            <person name="Kisner P."/>
            <person name="Lance K."/>
            <person name="Lara M."/>
            <person name="Lee W."/>
            <person name="Lennon N."/>
            <person name="Letendre F."/>
            <person name="LeVine R."/>
            <person name="Lipovsky A."/>
            <person name="Liu X."/>
            <person name="Liu J."/>
            <person name="Liu S."/>
            <person name="Lokyitsang T."/>
            <person name="Lokyitsang Y."/>
            <person name="Lubonja R."/>
            <person name="Lui A."/>
            <person name="MacDonald P."/>
            <person name="Magnisalis V."/>
            <person name="Maru K."/>
            <person name="Matthews C."/>
            <person name="McCusker W."/>
            <person name="McDonough S."/>
            <person name="Mehta T."/>
            <person name="Meldrim J."/>
            <person name="Meneus L."/>
            <person name="Mihai O."/>
            <person name="Mihalev A."/>
            <person name="Mihova T."/>
            <person name="Mittelman R."/>
            <person name="Mlenga V."/>
            <person name="Montmayeur A."/>
            <person name="Mulrain L."/>
            <person name="Navidi A."/>
            <person name="Naylor J."/>
            <person name="Negash T."/>
            <person name="Nguyen T."/>
            <person name="Nguyen N."/>
            <person name="Nicol R."/>
            <person name="Norbu C."/>
            <person name="Norbu N."/>
            <person name="Novod N."/>
            <person name="O'Neill B."/>
            <person name="Osman S."/>
            <person name="Markiewicz E."/>
            <person name="Oyono O.L."/>
            <person name="Patti C."/>
            <person name="Phunkhang P."/>
            <person name="Pierre F."/>
            <person name="Priest M."/>
            <person name="Raghuraman S."/>
            <person name="Rege F."/>
            <person name="Reyes R."/>
            <person name="Rise C."/>
            <person name="Rogov P."/>
            <person name="Ross K."/>
            <person name="Ryan E."/>
            <person name="Settipalli S."/>
            <person name="Shea T."/>
            <person name="Sherpa N."/>
            <person name="Shi L."/>
            <person name="Shih D."/>
            <person name="Sparrow T."/>
            <person name="Spaulding J."/>
            <person name="Stalker J."/>
            <person name="Stange-Thomann N."/>
            <person name="Stavropoulos S."/>
            <person name="Stone C."/>
            <person name="Strader C."/>
            <person name="Tesfaye S."/>
            <person name="Thomson T."/>
            <person name="Thoulutsang Y."/>
            <person name="Thoulutsang D."/>
            <person name="Topham K."/>
            <person name="Topping I."/>
            <person name="Tsamla T."/>
            <person name="Vassiliev H."/>
            <person name="Vo A."/>
            <person name="Wangchuk T."/>
            <person name="Wangdi T."/>
            <person name="Weiand M."/>
            <person name="Wilkinson J."/>
            <person name="Wilson A."/>
            <person name="Yadav S."/>
            <person name="Young G."/>
            <person name="Yu Q."/>
            <person name="Zembek L."/>
            <person name="Zhong D."/>
            <person name="Zimmer A."/>
            <person name="Zwirko Z."/>
            <person name="Jaffe D.B."/>
            <person name="Alvarez P."/>
            <person name="Brockman W."/>
            <person name="Butler J."/>
            <person name="Chin C."/>
            <person name="Gnerre S."/>
            <person name="Grabherr M."/>
            <person name="Kleber M."/>
            <person name="Mauceli E."/>
            <person name="MacCallum I."/>
        </authorList>
    </citation>
    <scope>NUCLEOTIDE SEQUENCE [LARGE SCALE GENOMIC DNA]</scope>
    <source>
        <strain evidence="14">Tucson 14030-0811.24</strain>
    </source>
</reference>
<evidence type="ECO:0000256" key="9">
    <source>
        <dbReference type="PROSITE-ProRule" id="PRU00576"/>
    </source>
</evidence>
<evidence type="ECO:0000256" key="1">
    <source>
        <dbReference type="ARBA" id="ARBA00004245"/>
    </source>
</evidence>
<dbReference type="HOGENOM" id="CLU_041744_1_0_1"/>
<evidence type="ECO:0000256" key="4">
    <source>
        <dbReference type="ARBA" id="ARBA00022618"/>
    </source>
</evidence>